<comment type="caution">
    <text evidence="1">The sequence shown here is derived from an EMBL/GenBank/DDBJ whole genome shotgun (WGS) entry which is preliminary data.</text>
</comment>
<dbReference type="AlphaFoldDB" id="A0A9W8BIQ5"/>
<dbReference type="Proteomes" id="UP001150907">
    <property type="component" value="Unassembled WGS sequence"/>
</dbReference>
<dbReference type="EMBL" id="JANBQF010000150">
    <property type="protein sequence ID" value="KAJ2004514.1"/>
    <property type="molecule type" value="Genomic_DNA"/>
</dbReference>
<evidence type="ECO:0000313" key="1">
    <source>
        <dbReference type="EMBL" id="KAJ2004514.1"/>
    </source>
</evidence>
<keyword evidence="2" id="KW-1185">Reference proteome</keyword>
<reference evidence="1" key="1">
    <citation type="submission" date="2022-07" db="EMBL/GenBank/DDBJ databases">
        <title>Phylogenomic reconstructions and comparative analyses of Kickxellomycotina fungi.</title>
        <authorList>
            <person name="Reynolds N.K."/>
            <person name="Stajich J.E."/>
            <person name="Barry K."/>
            <person name="Grigoriev I.V."/>
            <person name="Crous P."/>
            <person name="Smith M.E."/>
        </authorList>
    </citation>
    <scope>NUCLEOTIDE SEQUENCE</scope>
    <source>
        <strain evidence="1">IMI 214461</strain>
    </source>
</reference>
<gene>
    <name evidence="1" type="ORF">H4R26_002464</name>
</gene>
<accession>A0A9W8BIQ5</accession>
<protein>
    <submittedName>
        <fullName evidence="1">Uncharacterized protein</fullName>
    </submittedName>
</protein>
<sequence>MSHALVPPQFPNTGDLLFSKIAPGLYPALPALPAQQPSPVPYALGSLVLDPQADGRVVSGSPITPMSCSALPTTPISCPMLSSPLMRDSGIGRLGVDSTDYYYHYRQQPLHQQQSPVTVVYMPNAVHGSGIEAKQSAAFISELMSLQTK</sequence>
<name>A0A9W8BIQ5_9FUNG</name>
<evidence type="ECO:0000313" key="2">
    <source>
        <dbReference type="Proteomes" id="UP001150907"/>
    </source>
</evidence>
<organism evidence="1 2">
    <name type="scientific">Coemansia thaxteri</name>
    <dbReference type="NCBI Taxonomy" id="2663907"/>
    <lineage>
        <taxon>Eukaryota</taxon>
        <taxon>Fungi</taxon>
        <taxon>Fungi incertae sedis</taxon>
        <taxon>Zoopagomycota</taxon>
        <taxon>Kickxellomycotina</taxon>
        <taxon>Kickxellomycetes</taxon>
        <taxon>Kickxellales</taxon>
        <taxon>Kickxellaceae</taxon>
        <taxon>Coemansia</taxon>
    </lineage>
</organism>
<proteinExistence type="predicted"/>